<reference evidence="4 5" key="1">
    <citation type="submission" date="2019-12" db="EMBL/GenBank/DDBJ databases">
        <title>Paenibacillus sp. nov., an endophytic bacterium isolated from the stem of Dendrobium.</title>
        <authorList>
            <person name="Zhao R."/>
        </authorList>
    </citation>
    <scope>NUCLEOTIDE SEQUENCE [LARGE SCALE GENOMIC DNA]</scope>
    <source>
        <strain evidence="4 5">HJL G12</strain>
    </source>
</reference>
<feature type="domain" description="LTD" evidence="3">
    <location>
        <begin position="100"/>
        <end position="243"/>
    </location>
</feature>
<dbReference type="InterPro" id="IPR018721">
    <property type="entry name" value="DUF2252"/>
</dbReference>
<dbReference type="Pfam" id="PF10009">
    <property type="entry name" value="DUF2252"/>
    <property type="match status" value="1"/>
</dbReference>
<dbReference type="Pfam" id="PF00932">
    <property type="entry name" value="LTD"/>
    <property type="match status" value="1"/>
</dbReference>
<dbReference type="EMBL" id="WUBI01000001">
    <property type="protein sequence ID" value="MWV43923.1"/>
    <property type="molecule type" value="Genomic_DNA"/>
</dbReference>
<name>A0A7X3IHA3_9BACL</name>
<dbReference type="Pfam" id="PF12733">
    <property type="entry name" value="Cadherin-like"/>
    <property type="match status" value="1"/>
</dbReference>
<proteinExistence type="predicted"/>
<evidence type="ECO:0000313" key="4">
    <source>
        <dbReference type="EMBL" id="MWV43923.1"/>
    </source>
</evidence>
<dbReference type="Proteomes" id="UP000460318">
    <property type="component" value="Unassembled WGS sequence"/>
</dbReference>
<dbReference type="PROSITE" id="PS51272">
    <property type="entry name" value="SLH"/>
    <property type="match status" value="3"/>
</dbReference>
<accession>A0A7X3IHA3</accession>
<dbReference type="SUPFAM" id="SSF74853">
    <property type="entry name" value="Lamin A/C globular tail domain"/>
    <property type="match status" value="1"/>
</dbReference>
<gene>
    <name evidence="4" type="ORF">GRF59_09775</name>
</gene>
<dbReference type="Pfam" id="PF00395">
    <property type="entry name" value="SLH"/>
    <property type="match status" value="3"/>
</dbReference>
<dbReference type="InterPro" id="IPR001119">
    <property type="entry name" value="SLH_dom"/>
</dbReference>
<protein>
    <submittedName>
        <fullName evidence="4">DUF2252 domain-containing protein</fullName>
    </submittedName>
</protein>
<organism evidence="4 5">
    <name type="scientific">Paenibacillus dendrobii</name>
    <dbReference type="NCBI Taxonomy" id="2691084"/>
    <lineage>
        <taxon>Bacteria</taxon>
        <taxon>Bacillati</taxon>
        <taxon>Bacillota</taxon>
        <taxon>Bacilli</taxon>
        <taxon>Bacillales</taxon>
        <taxon>Paenibacillaceae</taxon>
        <taxon>Paenibacillus</taxon>
    </lineage>
</organism>
<dbReference type="PANTHER" id="PTHR39441">
    <property type="entry name" value="DUF2252 DOMAIN-CONTAINING PROTEIN"/>
    <property type="match status" value="1"/>
</dbReference>
<dbReference type="RefSeq" id="WP_160497387.1">
    <property type="nucleotide sequence ID" value="NZ_WUBI01000001.1"/>
</dbReference>
<dbReference type="InterPro" id="IPR041278">
    <property type="entry name" value="ChiW_Ig-like"/>
</dbReference>
<feature type="region of interest" description="Disordered" evidence="1">
    <location>
        <begin position="1097"/>
        <end position="1161"/>
    </location>
</feature>
<dbReference type="PROSITE" id="PS51841">
    <property type="entry name" value="LTD"/>
    <property type="match status" value="1"/>
</dbReference>
<evidence type="ECO:0000313" key="5">
    <source>
        <dbReference type="Proteomes" id="UP000460318"/>
    </source>
</evidence>
<evidence type="ECO:0000259" key="3">
    <source>
        <dbReference type="PROSITE" id="PS51841"/>
    </source>
</evidence>
<feature type="compositionally biased region" description="Acidic residues" evidence="1">
    <location>
        <begin position="66"/>
        <end position="75"/>
    </location>
</feature>
<feature type="domain" description="SLH" evidence="2">
    <location>
        <begin position="1489"/>
        <end position="1549"/>
    </location>
</feature>
<dbReference type="InterPro" id="IPR025883">
    <property type="entry name" value="Cadherin-like_domain"/>
</dbReference>
<dbReference type="InterPro" id="IPR001322">
    <property type="entry name" value="Lamin_tail_dom"/>
</dbReference>
<dbReference type="Pfam" id="PF18683">
    <property type="entry name" value="ChiW_Ig_like"/>
    <property type="match status" value="1"/>
</dbReference>
<keyword evidence="5" id="KW-1185">Reference proteome</keyword>
<feature type="domain" description="SLH" evidence="2">
    <location>
        <begin position="1420"/>
        <end position="1483"/>
    </location>
</feature>
<dbReference type="PANTHER" id="PTHR39441:SF1">
    <property type="entry name" value="DUF2252 DOMAIN-CONTAINING PROTEIN"/>
    <property type="match status" value="1"/>
</dbReference>
<sequence length="1549" mass="163654">MPHFNRKDLWVKKITIAIMAALLLDPAASSLGWGGHTAHAEESDTASDDVNANPPSAEEQPNDSNDATENEENEVSSEIPENPGDAQSAEDPDVPFASLESYAVPESDKPVVISKVFGGGSQNEDALYKYDFVELYNPADTEVSLSGWSVQYAVSTAKTDSTSWQVTPLHGTIPAKGYYLIQEAASKSTLNGPDLPTPDDTGSIDMDNKDGKVALVAGTVALTTANPAKPAASSLVDFVGYGAAPSYDGSGAAPTPSAQKTLVRKAEDPVLGTGVPSIIGSDAELYGNGWNTHDNKADFDIATLGTFAPHNAMSLTPLSAKADANLHTVKMANLREISASDAQFVVTMTTGSLKQGELNPQDYEVGGLPAGLSVTRAEADPQLHQVTFTIGGTTTADVTSSVELGIVIRKSAVSSGAYDDSRTVRGITLENNTPKISGELVSNTLAMRGPTTASGSFAIRVKTGTVKEGELTDGEFTVTGLPEGLKVQAIGDAVSNQVIFTVSGTAVTPIIEAVPLTVVLKASAVVTEGSLDSEPMTGIMLDRYKTPVQADEKRRAELTQRIREGNAYYNDPDAKSYKYGTSGMAATAAAFYRGAPYLMYQDLGAAIPIPDSWKKLVNVKTWIEGDAHIANVGFYDDKPGQIIFDLNDFDGSYIAPFYLDLLRMTSSLYLTRDSEKLGLSDAEIRDMATDMLNEYMLTLQTLIGNDNKNTAATKLDMNHVNDGFTKTIMTKLAKKTQLDHLIKWTVPTADGKHSTGVFNVAGKTDKYRQPSSAERAEVELNWQKYVDTLAPDFVQAKLAENPDYFKIKDVAVRIYQGLGSIGSQRYNVLIEGPTASHDDDIILDVKQAFKPDMFENADGAETTPYDSFPGGDGARVKTAYEKLSLDAEPFLGYFNSSTRSFFVHKISLYKGDYEDASGGTFKTKENLADYVGYIAKAYAYGHARSSGPDDAFEKSVISQVYDSGEQWKSFETTLLNLGEDYYRQVASDYELMKADLIGGKLIDVAGLSALGLNGASLSPAFATDKLNYTASVGSDVSSIEMTVSSLDGKASMTVNGAAYTTGTPKVIELRPGANRIDVIVTAQDGGTTQTYTVEIQRQGSTGGGNDGNGGNTGGNTGGNGGDGGNAGGNTGSNNGNTGNGSGSGTTTSPGQGNTGGLAPEPIVIDADKFGKALSDAQSGPSKDHQLIFNVTEHATNGLVIQLPLEKLQEASKLLPDLKLTVNTEAGSYSLLVQTIDFESLVKGLGVQGGAGTFNIRIAPIAGPNLADAQAKLKAANLEPVSATVEFALFAELNGKQSDISHLGKHYSSMVIPYTTKNPANELVVVRINADGTTTVVPAVFADGKAAFYSPDTGIYAVAHAMPRTFADITKHWAKSEIELLAGKRIVQGTSAEAFSPDKVMSRAELTSLFTKAFALQEDQASAGFSDVAAAAWYAGAIGAASKAGIVTGFPGGEFKPSEALTREQMAVMMVKAAELAGKPLQRLSGAGAAVPFKDADRISGYAQTAVNLCREAGIIRGNPDGSFSPAAPVTRAEAAVMIKQLLQQIGFMN</sequence>
<feature type="domain" description="SLH" evidence="2">
    <location>
        <begin position="1360"/>
        <end position="1419"/>
    </location>
</feature>
<feature type="region of interest" description="Disordered" evidence="1">
    <location>
        <begin position="35"/>
        <end position="93"/>
    </location>
</feature>
<dbReference type="InterPro" id="IPR036415">
    <property type="entry name" value="Lamin_tail_dom_sf"/>
</dbReference>
<evidence type="ECO:0000256" key="1">
    <source>
        <dbReference type="SAM" id="MobiDB-lite"/>
    </source>
</evidence>
<evidence type="ECO:0000259" key="2">
    <source>
        <dbReference type="PROSITE" id="PS51272"/>
    </source>
</evidence>
<comment type="caution">
    <text evidence="4">The sequence shown here is derived from an EMBL/GenBank/DDBJ whole genome shotgun (WGS) entry which is preliminary data.</text>
</comment>
<feature type="compositionally biased region" description="Gly residues" evidence="1">
    <location>
        <begin position="1100"/>
        <end position="1130"/>
    </location>
</feature>